<feature type="transmembrane region" description="Helical" evidence="2">
    <location>
        <begin position="165"/>
        <end position="185"/>
    </location>
</feature>
<evidence type="ECO:0000313" key="4">
    <source>
        <dbReference type="Proteomes" id="UP001515480"/>
    </source>
</evidence>
<name>A0AB34K6R3_PRYPA</name>
<keyword evidence="2" id="KW-0472">Membrane</keyword>
<evidence type="ECO:0000313" key="3">
    <source>
        <dbReference type="EMBL" id="KAL1529102.1"/>
    </source>
</evidence>
<keyword evidence="2" id="KW-0812">Transmembrane</keyword>
<sequence>MEGALSERFVSEEERSEQEEGGGAPAARPSSMTDAKEQLRQWVALSYPTVTQFLSGTLSYVLSRQWIDLFATSLLHLHPLPFCSADDSQLPCTPEAPALVQAQFAGVVLLIAAAIERLCSANTYRFPSLRRVPQMSGMWAGWAFGGASVQALSELSERCVLSCTSIHLAFSLLATIASAVLILVLRPATLEWAWGSVCELLCGKQQPHTARPSRLLEELWQLCRRAVSVMVMMLWNYSLKMLVRDGVPQPQTQGVLYERMLLFYAISLTSFGALATTHFVRWRQRIAEGAPRVPPLSSGPRRLARLKLLLNRRLALIQFLTLLEQTSGWVIGCAWIDYVVAYFHSDDFPTALNTLKDLGVAMFLTLFAILWLALTGSDQAPPSHKTASGNRGEFEKYFLSNAMSFFVGWEWVNILRDLSILTARALGARRDERSVWAYTSFAIIAFVFGPVLTYLLLRFEQRGLAAYNSWRAALLGLPPTPLEDVALERVELCMRRHEARPAHQSFRDCAASSPFEEHGTFGHPIHWAAEEDPIPAGAEEQNSSWHSQYRKVDDDNYVLS</sequence>
<gene>
    <name evidence="3" type="ORF">AB1Y20_000062</name>
</gene>
<dbReference type="Proteomes" id="UP001515480">
    <property type="component" value="Unassembled WGS sequence"/>
</dbReference>
<feature type="transmembrane region" description="Helical" evidence="2">
    <location>
        <begin position="397"/>
        <end position="415"/>
    </location>
</feature>
<feature type="transmembrane region" description="Helical" evidence="2">
    <location>
        <begin position="259"/>
        <end position="280"/>
    </location>
</feature>
<comment type="caution">
    <text evidence="3">The sequence shown here is derived from an EMBL/GenBank/DDBJ whole genome shotgun (WGS) entry which is preliminary data.</text>
</comment>
<dbReference type="EMBL" id="JBGBPQ010000001">
    <property type="protein sequence ID" value="KAL1529102.1"/>
    <property type="molecule type" value="Genomic_DNA"/>
</dbReference>
<feature type="region of interest" description="Disordered" evidence="1">
    <location>
        <begin position="532"/>
        <end position="560"/>
    </location>
</feature>
<evidence type="ECO:0000256" key="2">
    <source>
        <dbReference type="SAM" id="Phobius"/>
    </source>
</evidence>
<feature type="region of interest" description="Disordered" evidence="1">
    <location>
        <begin position="1"/>
        <end position="32"/>
    </location>
</feature>
<feature type="transmembrane region" description="Helical" evidence="2">
    <location>
        <begin position="314"/>
        <end position="338"/>
    </location>
</feature>
<keyword evidence="2" id="KW-1133">Transmembrane helix</keyword>
<organism evidence="3 4">
    <name type="scientific">Prymnesium parvum</name>
    <name type="common">Toxic golden alga</name>
    <dbReference type="NCBI Taxonomy" id="97485"/>
    <lineage>
        <taxon>Eukaryota</taxon>
        <taxon>Haptista</taxon>
        <taxon>Haptophyta</taxon>
        <taxon>Prymnesiophyceae</taxon>
        <taxon>Prymnesiales</taxon>
        <taxon>Prymnesiaceae</taxon>
        <taxon>Prymnesium</taxon>
    </lineage>
</organism>
<accession>A0AB34K6R3</accession>
<proteinExistence type="predicted"/>
<feature type="transmembrane region" description="Helical" evidence="2">
    <location>
        <begin position="358"/>
        <end position="376"/>
    </location>
</feature>
<reference evidence="3 4" key="1">
    <citation type="journal article" date="2024" name="Science">
        <title>Giant polyketide synthase enzymes in the biosynthesis of giant marine polyether toxins.</title>
        <authorList>
            <person name="Fallon T.R."/>
            <person name="Shende V.V."/>
            <person name="Wierzbicki I.H."/>
            <person name="Pendleton A.L."/>
            <person name="Watervoot N.F."/>
            <person name="Auber R.P."/>
            <person name="Gonzalez D.J."/>
            <person name="Wisecaver J.H."/>
            <person name="Moore B.S."/>
        </authorList>
    </citation>
    <scope>NUCLEOTIDE SEQUENCE [LARGE SCALE GENOMIC DNA]</scope>
    <source>
        <strain evidence="3 4">12B1</strain>
    </source>
</reference>
<evidence type="ECO:0000256" key="1">
    <source>
        <dbReference type="SAM" id="MobiDB-lite"/>
    </source>
</evidence>
<dbReference type="AlphaFoldDB" id="A0AB34K6R3"/>
<feature type="transmembrane region" description="Helical" evidence="2">
    <location>
        <begin position="435"/>
        <end position="457"/>
    </location>
</feature>
<protein>
    <submittedName>
        <fullName evidence="3">Uncharacterized protein</fullName>
    </submittedName>
</protein>
<keyword evidence="4" id="KW-1185">Reference proteome</keyword>